<protein>
    <recommendedName>
        <fullName evidence="3">Ribosomal protein L7/L12 C-terminal domain-containing protein</fullName>
    </recommendedName>
</protein>
<evidence type="ECO:0000313" key="1">
    <source>
        <dbReference type="EMBL" id="USQ80280.1"/>
    </source>
</evidence>
<dbReference type="Proteomes" id="UP001056455">
    <property type="component" value="Chromosome"/>
</dbReference>
<organism evidence="1 2">
    <name type="scientific">Ornithinimicrobium faecis</name>
    <dbReference type="NCBI Taxonomy" id="2934158"/>
    <lineage>
        <taxon>Bacteria</taxon>
        <taxon>Bacillati</taxon>
        <taxon>Actinomycetota</taxon>
        <taxon>Actinomycetes</taxon>
        <taxon>Micrococcales</taxon>
        <taxon>Ornithinimicrobiaceae</taxon>
        <taxon>Ornithinimicrobium</taxon>
    </lineage>
</organism>
<dbReference type="InterPro" id="IPR014719">
    <property type="entry name" value="Ribosomal_bL12_C/ClpS-like"/>
</dbReference>
<dbReference type="Gene3D" id="3.30.1390.10">
    <property type="match status" value="1"/>
</dbReference>
<dbReference type="EMBL" id="CP099489">
    <property type="protein sequence ID" value="USQ80280.1"/>
    <property type="molecule type" value="Genomic_DNA"/>
</dbReference>
<reference evidence="1" key="1">
    <citation type="submission" date="2022-06" db="EMBL/GenBank/DDBJ databases">
        <title>Ornithinimicrobium HY1793.</title>
        <authorList>
            <person name="Huang Y."/>
        </authorList>
    </citation>
    <scope>NUCLEOTIDE SEQUENCE</scope>
    <source>
        <strain evidence="1">HY1793</strain>
    </source>
</reference>
<sequence length="82" mass="9003">MGLFGPDHSSEIAGLRMQVSQLEQRVEQLAQLIGAPPVPRDARLDEVFNLKQSGQQIAAIKRLRELRPGLGLAEAKAIVDEM</sequence>
<proteinExistence type="predicted"/>
<evidence type="ECO:0000313" key="2">
    <source>
        <dbReference type="Proteomes" id="UP001056455"/>
    </source>
</evidence>
<accession>A0ABY4YUZ1</accession>
<gene>
    <name evidence="1" type="ORF">NF556_01050</name>
</gene>
<name>A0ABY4YUZ1_9MICO</name>
<keyword evidence="2" id="KW-1185">Reference proteome</keyword>
<dbReference type="RefSeq" id="WP_252593656.1">
    <property type="nucleotide sequence ID" value="NZ_CP099489.1"/>
</dbReference>
<evidence type="ECO:0008006" key="3">
    <source>
        <dbReference type="Google" id="ProtNLM"/>
    </source>
</evidence>